<keyword evidence="3" id="KW-1185">Reference proteome</keyword>
<proteinExistence type="predicted"/>
<feature type="chain" id="PRO_5024827619" description="Extracellular membrane protein CFEM domain-containing protein" evidence="1">
    <location>
        <begin position="25"/>
        <end position="84"/>
    </location>
</feature>
<gene>
    <name evidence="2" type="ORF">BDV26DRAFT_266401</name>
</gene>
<evidence type="ECO:0000313" key="2">
    <source>
        <dbReference type="EMBL" id="KAE8376100.1"/>
    </source>
</evidence>
<feature type="non-terminal residue" evidence="2">
    <location>
        <position position="1"/>
    </location>
</feature>
<evidence type="ECO:0000313" key="3">
    <source>
        <dbReference type="Proteomes" id="UP000326198"/>
    </source>
</evidence>
<dbReference type="Proteomes" id="UP000326198">
    <property type="component" value="Unassembled WGS sequence"/>
</dbReference>
<name>A0A5N7B4J7_9EURO</name>
<sequence>MKFPGHISARYISALCLLITGVYGQMVDRSQVVDTGNTVCMGACVASLHELSCEAPALPMFQQEKKCFACCISDDHADDWAEHI</sequence>
<dbReference type="OrthoDB" id="4497333at2759"/>
<evidence type="ECO:0008006" key="4">
    <source>
        <dbReference type="Google" id="ProtNLM"/>
    </source>
</evidence>
<organism evidence="2 3">
    <name type="scientific">Aspergillus bertholletiae</name>
    <dbReference type="NCBI Taxonomy" id="1226010"/>
    <lineage>
        <taxon>Eukaryota</taxon>
        <taxon>Fungi</taxon>
        <taxon>Dikarya</taxon>
        <taxon>Ascomycota</taxon>
        <taxon>Pezizomycotina</taxon>
        <taxon>Eurotiomycetes</taxon>
        <taxon>Eurotiomycetidae</taxon>
        <taxon>Eurotiales</taxon>
        <taxon>Aspergillaceae</taxon>
        <taxon>Aspergillus</taxon>
        <taxon>Aspergillus subgen. Circumdati</taxon>
    </lineage>
</organism>
<dbReference type="AlphaFoldDB" id="A0A5N7B4J7"/>
<evidence type="ECO:0000256" key="1">
    <source>
        <dbReference type="SAM" id="SignalP"/>
    </source>
</evidence>
<keyword evidence="1" id="KW-0732">Signal</keyword>
<feature type="signal peptide" evidence="1">
    <location>
        <begin position="1"/>
        <end position="24"/>
    </location>
</feature>
<accession>A0A5N7B4J7</accession>
<protein>
    <recommendedName>
        <fullName evidence="4">Extracellular membrane protein CFEM domain-containing protein</fullName>
    </recommendedName>
</protein>
<dbReference type="EMBL" id="ML736247">
    <property type="protein sequence ID" value="KAE8376100.1"/>
    <property type="molecule type" value="Genomic_DNA"/>
</dbReference>
<reference evidence="2 3" key="1">
    <citation type="submission" date="2019-04" db="EMBL/GenBank/DDBJ databases">
        <title>Friends and foes A comparative genomics studyof 23 Aspergillus species from section Flavi.</title>
        <authorList>
            <consortium name="DOE Joint Genome Institute"/>
            <person name="Kjaerbolling I."/>
            <person name="Vesth T."/>
            <person name="Frisvad J.C."/>
            <person name="Nybo J.L."/>
            <person name="Theobald S."/>
            <person name="Kildgaard S."/>
            <person name="Isbrandt T."/>
            <person name="Kuo A."/>
            <person name="Sato A."/>
            <person name="Lyhne E.K."/>
            <person name="Kogle M.E."/>
            <person name="Wiebenga A."/>
            <person name="Kun R.S."/>
            <person name="Lubbers R.J."/>
            <person name="Makela M.R."/>
            <person name="Barry K."/>
            <person name="Chovatia M."/>
            <person name="Clum A."/>
            <person name="Daum C."/>
            <person name="Haridas S."/>
            <person name="He G."/>
            <person name="LaButti K."/>
            <person name="Lipzen A."/>
            <person name="Mondo S."/>
            <person name="Riley R."/>
            <person name="Salamov A."/>
            <person name="Simmons B.A."/>
            <person name="Magnuson J.K."/>
            <person name="Henrissat B."/>
            <person name="Mortensen U.H."/>
            <person name="Larsen T.O."/>
            <person name="Devries R.P."/>
            <person name="Grigoriev I.V."/>
            <person name="Machida M."/>
            <person name="Baker S.E."/>
            <person name="Andersen M.R."/>
        </authorList>
    </citation>
    <scope>NUCLEOTIDE SEQUENCE [LARGE SCALE GENOMIC DNA]</scope>
    <source>
        <strain evidence="2 3">IBT 29228</strain>
    </source>
</reference>